<keyword evidence="3" id="KW-1185">Reference proteome</keyword>
<organism evidence="2 3">
    <name type="scientific">Puccinia sorghi</name>
    <dbReference type="NCBI Taxonomy" id="27349"/>
    <lineage>
        <taxon>Eukaryota</taxon>
        <taxon>Fungi</taxon>
        <taxon>Dikarya</taxon>
        <taxon>Basidiomycota</taxon>
        <taxon>Pucciniomycotina</taxon>
        <taxon>Pucciniomycetes</taxon>
        <taxon>Pucciniales</taxon>
        <taxon>Pucciniaceae</taxon>
        <taxon>Puccinia</taxon>
    </lineage>
</organism>
<feature type="compositionally biased region" description="Pro residues" evidence="1">
    <location>
        <begin position="180"/>
        <end position="189"/>
    </location>
</feature>
<protein>
    <submittedName>
        <fullName evidence="2">Uncharacterized protein</fullName>
    </submittedName>
</protein>
<proteinExistence type="predicted"/>
<gene>
    <name evidence="2" type="ORF">VP01_158g14</name>
</gene>
<feature type="compositionally biased region" description="Polar residues" evidence="1">
    <location>
        <begin position="159"/>
        <end position="174"/>
    </location>
</feature>
<evidence type="ECO:0000256" key="1">
    <source>
        <dbReference type="SAM" id="MobiDB-lite"/>
    </source>
</evidence>
<feature type="region of interest" description="Disordered" evidence="1">
    <location>
        <begin position="153"/>
        <end position="189"/>
    </location>
</feature>
<dbReference type="VEuPathDB" id="FungiDB:VP01_158g14"/>
<accession>A0A0L6VJC6</accession>
<evidence type="ECO:0000313" key="2">
    <source>
        <dbReference type="EMBL" id="KNZ60245.1"/>
    </source>
</evidence>
<comment type="caution">
    <text evidence="2">The sequence shown here is derived from an EMBL/GenBank/DDBJ whole genome shotgun (WGS) entry which is preliminary data.</text>
</comment>
<dbReference type="AlphaFoldDB" id="A0A0L6VJC6"/>
<reference evidence="2 3" key="1">
    <citation type="submission" date="2015-08" db="EMBL/GenBank/DDBJ databases">
        <title>Next Generation Sequencing and Analysis of the Genome of Puccinia sorghi L Schw, the Causal Agent of Maize Common Rust.</title>
        <authorList>
            <person name="Rochi L."/>
            <person name="Burguener G."/>
            <person name="Darino M."/>
            <person name="Turjanski A."/>
            <person name="Kreff E."/>
            <person name="Dieguez M.J."/>
            <person name="Sacco F."/>
        </authorList>
    </citation>
    <scope>NUCLEOTIDE SEQUENCE [LARGE SCALE GENOMIC DNA]</scope>
    <source>
        <strain evidence="2 3">RO10H11247</strain>
    </source>
</reference>
<evidence type="ECO:0000313" key="3">
    <source>
        <dbReference type="Proteomes" id="UP000037035"/>
    </source>
</evidence>
<name>A0A0L6VJC6_9BASI</name>
<dbReference type="Proteomes" id="UP000037035">
    <property type="component" value="Unassembled WGS sequence"/>
</dbReference>
<sequence length="189" mass="21392">MRFSQSYSLIFYGLLLAGPMVMSLLVPGVERTLETATDLKASMAARHGMEGDMDMALMKRPVPPEEILKMPIENRPNLWDRPPPTPPLTEHQKMLAWGNSYGYGGKICGAIWRGIKTSCSWFFKKLTYRFDPSLSDREYQLLREAEQAHALPPHLLHPTHSSPQGDHYSQQPSVPYSHPNAPPPFTPQH</sequence>
<dbReference type="EMBL" id="LAVV01006381">
    <property type="protein sequence ID" value="KNZ60245.1"/>
    <property type="molecule type" value="Genomic_DNA"/>
</dbReference>